<dbReference type="AlphaFoldDB" id="A0A2H3DGF5"/>
<name>A0A2H3DGF5_ARMGA</name>
<dbReference type="InParanoid" id="A0A2H3DGF5"/>
<protein>
    <submittedName>
        <fullName evidence="1">Uncharacterized protein</fullName>
    </submittedName>
</protein>
<dbReference type="Proteomes" id="UP000217790">
    <property type="component" value="Unassembled WGS sequence"/>
</dbReference>
<organism evidence="1 2">
    <name type="scientific">Armillaria gallica</name>
    <name type="common">Bulbous honey fungus</name>
    <name type="synonym">Armillaria bulbosa</name>
    <dbReference type="NCBI Taxonomy" id="47427"/>
    <lineage>
        <taxon>Eukaryota</taxon>
        <taxon>Fungi</taxon>
        <taxon>Dikarya</taxon>
        <taxon>Basidiomycota</taxon>
        <taxon>Agaricomycotina</taxon>
        <taxon>Agaricomycetes</taxon>
        <taxon>Agaricomycetidae</taxon>
        <taxon>Agaricales</taxon>
        <taxon>Marasmiineae</taxon>
        <taxon>Physalacriaceae</taxon>
        <taxon>Armillaria</taxon>
    </lineage>
</organism>
<evidence type="ECO:0000313" key="1">
    <source>
        <dbReference type="EMBL" id="PBK94299.1"/>
    </source>
</evidence>
<gene>
    <name evidence="1" type="ORF">ARMGADRAFT_1029440</name>
</gene>
<proteinExistence type="predicted"/>
<reference evidence="2" key="1">
    <citation type="journal article" date="2017" name="Nat. Ecol. Evol.">
        <title>Genome expansion and lineage-specific genetic innovations in the forest pathogenic fungi Armillaria.</title>
        <authorList>
            <person name="Sipos G."/>
            <person name="Prasanna A.N."/>
            <person name="Walter M.C."/>
            <person name="O'Connor E."/>
            <person name="Balint B."/>
            <person name="Krizsan K."/>
            <person name="Kiss B."/>
            <person name="Hess J."/>
            <person name="Varga T."/>
            <person name="Slot J."/>
            <person name="Riley R."/>
            <person name="Boka B."/>
            <person name="Rigling D."/>
            <person name="Barry K."/>
            <person name="Lee J."/>
            <person name="Mihaltcheva S."/>
            <person name="LaButti K."/>
            <person name="Lipzen A."/>
            <person name="Waldron R."/>
            <person name="Moloney N.M."/>
            <person name="Sperisen C."/>
            <person name="Kredics L."/>
            <person name="Vagvoelgyi C."/>
            <person name="Patrignani A."/>
            <person name="Fitzpatrick D."/>
            <person name="Nagy I."/>
            <person name="Doyle S."/>
            <person name="Anderson J.B."/>
            <person name="Grigoriev I.V."/>
            <person name="Gueldener U."/>
            <person name="Muensterkoetter M."/>
            <person name="Nagy L.G."/>
        </authorList>
    </citation>
    <scope>NUCLEOTIDE SEQUENCE [LARGE SCALE GENOMIC DNA]</scope>
    <source>
        <strain evidence="2">Ar21-2</strain>
    </source>
</reference>
<dbReference type="EMBL" id="KZ293654">
    <property type="protein sequence ID" value="PBK94299.1"/>
    <property type="molecule type" value="Genomic_DNA"/>
</dbReference>
<accession>A0A2H3DGF5</accession>
<keyword evidence="2" id="KW-1185">Reference proteome</keyword>
<sequence length="109" mass="12268">MPGTTPHHSTIVHMDYPGSNGVTQIGDFFTKPSHGLKNNMMKIGCNLWVAIFPTRAIPHNEVFQFYNEALNINECNKTRSFWHSSCHMFAGGQLHSRSIILVIGHYAPD</sequence>
<evidence type="ECO:0000313" key="2">
    <source>
        <dbReference type="Proteomes" id="UP000217790"/>
    </source>
</evidence>